<dbReference type="EMBL" id="JAYJJR010000009">
    <property type="protein sequence ID" value="MEB3022355.1"/>
    <property type="molecule type" value="Genomic_DNA"/>
</dbReference>
<name>A0ABU5XJ99_9MYCO</name>
<keyword evidence="3" id="KW-1185">Reference proteome</keyword>
<gene>
    <name evidence="2" type="ORF">K6T79_15020</name>
</gene>
<comment type="caution">
    <text evidence="2">The sequence shown here is derived from an EMBL/GenBank/DDBJ whole genome shotgun (WGS) entry which is preliminary data.</text>
</comment>
<dbReference type="InterPro" id="IPR015867">
    <property type="entry name" value="N-reg_PII/ATP_PRibTrfase_C"/>
</dbReference>
<sequence length="351" mass="38876">MSRDCLKLTAYFDERQRSGSRFLADSMLDLYGRRSIATSVVLRGVGGFGARRHLRSDRTLSLSEDPPIAVVAVDTKAAIEALLDPLRMMPKRALVTFERARLLEDSGSCEGTTKLTIYLGRKERIHGLPGYIAVCDLLYRSGFDGASAFLGVDGTFHGHRERAHFFGGNADVPVMIVAVGRAECADQVLPELRRLLARPMITAERVRVCKRDGEMVERPHTVPGVDEHGLALWQKLTVHTCEADLHQGVPIHRALVRRLWEHRSLGGATVLRAIWGYQGGRAPRGDRLLRLTRRVPVATIIVDTPQHIAECFDAIDELTDRHGLVTSEVVPARVSVDGDERRGGPRLAQFG</sequence>
<accession>A0ABU5XJ99</accession>
<dbReference type="PANTHER" id="PTHR35983:SF1">
    <property type="entry name" value="UPF0166 PROTEIN TM_0021"/>
    <property type="match status" value="1"/>
</dbReference>
<reference evidence="2 3" key="1">
    <citation type="submission" date="2023-12" db="EMBL/GenBank/DDBJ databases">
        <title>Description of new species of Mycobacterium terrae complex isolated from sewage at the Sao Paulo Zoological Park Foundation in Brazil.</title>
        <authorList>
            <person name="Romagnoli C.L."/>
            <person name="Conceicao E.C."/>
            <person name="Machado E."/>
            <person name="Barreto L.B.P.F."/>
            <person name="Sharma A."/>
            <person name="Silva N.M."/>
            <person name="Marques L.E."/>
            <person name="Juliana M.A."/>
            <person name="Lourenco M.C.S."/>
            <person name="Digiampietri L.A."/>
            <person name="Suffys P.N."/>
            <person name="Viana-Niero C."/>
        </authorList>
    </citation>
    <scope>NUCLEOTIDE SEQUENCE [LARGE SCALE GENOMIC DNA]</scope>
    <source>
        <strain evidence="2 3">MYC098</strain>
    </source>
</reference>
<dbReference type="PANTHER" id="PTHR35983">
    <property type="entry name" value="UPF0166 PROTEIN TM_0021"/>
    <property type="match status" value="1"/>
</dbReference>
<evidence type="ECO:0000256" key="1">
    <source>
        <dbReference type="ARBA" id="ARBA00010554"/>
    </source>
</evidence>
<organism evidence="2 3">
    <name type="scientific">[Mycobacterium] crassicus</name>
    <dbReference type="NCBI Taxonomy" id="2872309"/>
    <lineage>
        <taxon>Bacteria</taxon>
        <taxon>Bacillati</taxon>
        <taxon>Actinomycetota</taxon>
        <taxon>Actinomycetes</taxon>
        <taxon>Mycobacteriales</taxon>
        <taxon>Mycobacteriaceae</taxon>
        <taxon>Mycolicibacter</taxon>
    </lineage>
</organism>
<dbReference type="Pfam" id="PF02641">
    <property type="entry name" value="DUF190"/>
    <property type="match status" value="3"/>
</dbReference>
<evidence type="ECO:0000313" key="2">
    <source>
        <dbReference type="EMBL" id="MEB3022355.1"/>
    </source>
</evidence>
<dbReference type="Gene3D" id="3.30.70.120">
    <property type="match status" value="3"/>
</dbReference>
<dbReference type="InterPro" id="IPR003793">
    <property type="entry name" value="UPF0166"/>
</dbReference>
<evidence type="ECO:0000313" key="3">
    <source>
        <dbReference type="Proteomes" id="UP001299596"/>
    </source>
</evidence>
<dbReference type="Proteomes" id="UP001299596">
    <property type="component" value="Unassembled WGS sequence"/>
</dbReference>
<dbReference type="SUPFAM" id="SSF54913">
    <property type="entry name" value="GlnB-like"/>
    <property type="match status" value="3"/>
</dbReference>
<protein>
    <submittedName>
        <fullName evidence="2">DUF190 domain-containing protein</fullName>
    </submittedName>
</protein>
<dbReference type="InterPro" id="IPR011322">
    <property type="entry name" value="N-reg_PII-like_a/b"/>
</dbReference>
<dbReference type="RefSeq" id="WP_225407743.1">
    <property type="nucleotide sequence ID" value="NZ_JAYJJR010000009.1"/>
</dbReference>
<proteinExistence type="inferred from homology"/>
<comment type="similarity">
    <text evidence="1">Belongs to the UPF0166 family.</text>
</comment>